<name>A0AAW2PRS2_9LAMI</name>
<dbReference type="AlphaFoldDB" id="A0AAW2PRS2"/>
<dbReference type="EMBL" id="JACGWK010000004">
    <property type="protein sequence ID" value="KAL0358522.1"/>
    <property type="molecule type" value="Genomic_DNA"/>
</dbReference>
<evidence type="ECO:0000313" key="2">
    <source>
        <dbReference type="EMBL" id="KAL0358522.1"/>
    </source>
</evidence>
<organism evidence="2">
    <name type="scientific">Sesamum angustifolium</name>
    <dbReference type="NCBI Taxonomy" id="2727405"/>
    <lineage>
        <taxon>Eukaryota</taxon>
        <taxon>Viridiplantae</taxon>
        <taxon>Streptophyta</taxon>
        <taxon>Embryophyta</taxon>
        <taxon>Tracheophyta</taxon>
        <taxon>Spermatophyta</taxon>
        <taxon>Magnoliopsida</taxon>
        <taxon>eudicotyledons</taxon>
        <taxon>Gunneridae</taxon>
        <taxon>Pentapetalae</taxon>
        <taxon>asterids</taxon>
        <taxon>lamiids</taxon>
        <taxon>Lamiales</taxon>
        <taxon>Pedaliaceae</taxon>
        <taxon>Sesamum</taxon>
    </lineage>
</organism>
<reference evidence="2" key="1">
    <citation type="submission" date="2020-06" db="EMBL/GenBank/DDBJ databases">
        <authorList>
            <person name="Li T."/>
            <person name="Hu X."/>
            <person name="Zhang T."/>
            <person name="Song X."/>
            <person name="Zhang H."/>
            <person name="Dai N."/>
            <person name="Sheng W."/>
            <person name="Hou X."/>
            <person name="Wei L."/>
        </authorList>
    </citation>
    <scope>NUCLEOTIDE SEQUENCE</scope>
    <source>
        <strain evidence="2">G01</strain>
        <tissue evidence="2">Leaf</tissue>
    </source>
</reference>
<reference evidence="2" key="2">
    <citation type="journal article" date="2024" name="Plant">
        <title>Genomic evolution and insights into agronomic trait innovations of Sesamum species.</title>
        <authorList>
            <person name="Miao H."/>
            <person name="Wang L."/>
            <person name="Qu L."/>
            <person name="Liu H."/>
            <person name="Sun Y."/>
            <person name="Le M."/>
            <person name="Wang Q."/>
            <person name="Wei S."/>
            <person name="Zheng Y."/>
            <person name="Lin W."/>
            <person name="Duan Y."/>
            <person name="Cao H."/>
            <person name="Xiong S."/>
            <person name="Wang X."/>
            <person name="Wei L."/>
            <person name="Li C."/>
            <person name="Ma Q."/>
            <person name="Ju M."/>
            <person name="Zhao R."/>
            <person name="Li G."/>
            <person name="Mu C."/>
            <person name="Tian Q."/>
            <person name="Mei H."/>
            <person name="Zhang T."/>
            <person name="Gao T."/>
            <person name="Zhang H."/>
        </authorList>
    </citation>
    <scope>NUCLEOTIDE SEQUENCE</scope>
    <source>
        <strain evidence="2">G01</strain>
    </source>
</reference>
<feature type="region of interest" description="Disordered" evidence="1">
    <location>
        <begin position="63"/>
        <end position="82"/>
    </location>
</feature>
<proteinExistence type="predicted"/>
<sequence length="82" mass="9136">MEKAKSSISSSGFLPQRHVCSLSQEEQIIVRIKLAPQSNVKGNFKCGSCEQDIQNVPVTLSRADQEKPEKPTPTWRLLKGNI</sequence>
<evidence type="ECO:0000256" key="1">
    <source>
        <dbReference type="SAM" id="MobiDB-lite"/>
    </source>
</evidence>
<protein>
    <submittedName>
        <fullName evidence="2">Uncharacterized protein</fullName>
    </submittedName>
</protein>
<gene>
    <name evidence="2" type="ORF">Sangu_0701600</name>
</gene>
<comment type="caution">
    <text evidence="2">The sequence shown here is derived from an EMBL/GenBank/DDBJ whole genome shotgun (WGS) entry which is preliminary data.</text>
</comment>
<accession>A0AAW2PRS2</accession>